<gene>
    <name evidence="1" type="ORF">CF394_14280</name>
</gene>
<dbReference type="RefSeq" id="WP_094944502.1">
    <property type="nucleotide sequence ID" value="NZ_NOKQ01000342.1"/>
</dbReference>
<evidence type="ECO:0008006" key="3">
    <source>
        <dbReference type="Google" id="ProtNLM"/>
    </source>
</evidence>
<protein>
    <recommendedName>
        <fullName evidence="3">Aerobactin siderophore biosynthesis IucA/IucC-like C-terminal domain-containing protein</fullName>
    </recommendedName>
</protein>
<evidence type="ECO:0000313" key="2">
    <source>
        <dbReference type="Proteomes" id="UP000217065"/>
    </source>
</evidence>
<organism evidence="1 2">
    <name type="scientific">Tetzosporium hominis</name>
    <dbReference type="NCBI Taxonomy" id="2020506"/>
    <lineage>
        <taxon>Bacteria</taxon>
        <taxon>Bacillati</taxon>
        <taxon>Bacillota</taxon>
        <taxon>Bacilli</taxon>
        <taxon>Bacillales</taxon>
        <taxon>Caryophanaceae</taxon>
        <taxon>Tetzosporium</taxon>
    </lineage>
</organism>
<dbReference type="OrthoDB" id="2962087at2"/>
<proteinExistence type="predicted"/>
<dbReference type="EMBL" id="NOKQ01000342">
    <property type="protein sequence ID" value="OZS76853.1"/>
    <property type="molecule type" value="Genomic_DNA"/>
</dbReference>
<comment type="caution">
    <text evidence="1">The sequence shown here is derived from an EMBL/GenBank/DDBJ whole genome shotgun (WGS) entry which is preliminary data.</text>
</comment>
<dbReference type="Proteomes" id="UP000217065">
    <property type="component" value="Unassembled WGS sequence"/>
</dbReference>
<reference evidence="1 2" key="1">
    <citation type="submission" date="2017-07" db="EMBL/GenBank/DDBJ databases">
        <title>Tetzosporium hominis gen.nov. sp.nov.</title>
        <authorList>
            <person name="Tetz G."/>
            <person name="Tetz V."/>
        </authorList>
    </citation>
    <scope>NUCLEOTIDE SEQUENCE [LARGE SCALE GENOMIC DNA]</scope>
    <source>
        <strain evidence="1 2">VT-49</strain>
    </source>
</reference>
<evidence type="ECO:0000313" key="1">
    <source>
        <dbReference type="EMBL" id="OZS76853.1"/>
    </source>
</evidence>
<accession>A0A264VZX6</accession>
<sequence length="224" mass="25601">MLTTSQRHQLTQYSVYLQPAGPVLFHTGEWKEHLTNVQEIIQAPHKTAAASYLTRRLGLFLSMQFWNLTLYDERWVGDVEDLQWLLVREYGNPAISAFVQEEHYVPLQSDAERRQAVEAIWSLAEIVISSLSPSSAIQQIHWENIFGYTVWHYSVFLQQADLWEKALKDWMLLQEADLGKGAAKFSEFVAGRSAVDLTRVPVRSTCCLAKDIPGQLKCGFCPID</sequence>
<name>A0A264VZX6_9BACL</name>
<dbReference type="AlphaFoldDB" id="A0A264VZX6"/>
<keyword evidence="2" id="KW-1185">Reference proteome</keyword>